<evidence type="ECO:0000313" key="8">
    <source>
        <dbReference type="EMBL" id="MCH8617343.1"/>
    </source>
</evidence>
<dbReference type="PRINTS" id="PR00313">
    <property type="entry name" value="CABNDNGRPT"/>
</dbReference>
<dbReference type="Proteomes" id="UP001203058">
    <property type="component" value="Unassembled WGS sequence"/>
</dbReference>
<dbReference type="InterPro" id="IPR001343">
    <property type="entry name" value="Hemolysn_Ca-bd"/>
</dbReference>
<evidence type="ECO:0000256" key="1">
    <source>
        <dbReference type="ARBA" id="ARBA00004370"/>
    </source>
</evidence>
<dbReference type="InterPro" id="IPR018511">
    <property type="entry name" value="Hemolysin-typ_Ca-bd_CS"/>
</dbReference>
<keyword evidence="3" id="KW-0964">Secreted</keyword>
<dbReference type="InterPro" id="IPR003995">
    <property type="entry name" value="RTX_toxin_determinant-A"/>
</dbReference>
<evidence type="ECO:0000256" key="5">
    <source>
        <dbReference type="ARBA" id="ARBA00022737"/>
    </source>
</evidence>
<dbReference type="PANTHER" id="PTHR38340:SF1">
    <property type="entry name" value="S-LAYER PROTEIN"/>
    <property type="match status" value="1"/>
</dbReference>
<comment type="subcellular location">
    <subcellularLocation>
        <location evidence="1">Membrane</location>
    </subcellularLocation>
    <subcellularLocation>
        <location evidence="2">Secreted</location>
    </subcellularLocation>
</comment>
<evidence type="ECO:0000256" key="2">
    <source>
        <dbReference type="ARBA" id="ARBA00004613"/>
    </source>
</evidence>
<name>A0ABS9VRE5_9SPHN</name>
<evidence type="ECO:0008006" key="10">
    <source>
        <dbReference type="Google" id="ProtNLM"/>
    </source>
</evidence>
<dbReference type="InterPro" id="IPR011049">
    <property type="entry name" value="Serralysin-like_metalloprot_C"/>
</dbReference>
<evidence type="ECO:0000256" key="4">
    <source>
        <dbReference type="ARBA" id="ARBA00022656"/>
    </source>
</evidence>
<evidence type="ECO:0000256" key="6">
    <source>
        <dbReference type="ARBA" id="ARBA00023026"/>
    </source>
</evidence>
<keyword evidence="5" id="KW-0677">Repeat</keyword>
<organism evidence="8 9">
    <name type="scientific">Sphingomonas telluris</name>
    <dbReference type="NCBI Taxonomy" id="2907998"/>
    <lineage>
        <taxon>Bacteria</taxon>
        <taxon>Pseudomonadati</taxon>
        <taxon>Pseudomonadota</taxon>
        <taxon>Alphaproteobacteria</taxon>
        <taxon>Sphingomonadales</taxon>
        <taxon>Sphingomonadaceae</taxon>
        <taxon>Sphingomonas</taxon>
    </lineage>
</organism>
<keyword evidence="9" id="KW-1185">Reference proteome</keyword>
<evidence type="ECO:0000256" key="3">
    <source>
        <dbReference type="ARBA" id="ARBA00022525"/>
    </source>
</evidence>
<evidence type="ECO:0000256" key="7">
    <source>
        <dbReference type="ARBA" id="ARBA00023136"/>
    </source>
</evidence>
<keyword evidence="7" id="KW-0472">Membrane</keyword>
<protein>
    <recommendedName>
        <fullName evidence="10">Calcium-binding protein</fullName>
    </recommendedName>
</protein>
<accession>A0ABS9VRE5</accession>
<gene>
    <name evidence="8" type="ORF">LZ016_14690</name>
</gene>
<keyword evidence="4" id="KW-0800">Toxin</keyword>
<sequence length="393" mass="41204">MTTTTLTDGPDVFTTTWRSSEDVLFLNVYMLGGDDRFSNVGWGSLRIYLGAGNDYALINPCYQAIVYGEAGDDTVDANLNSPLTFYGGDGADRVNFLKSSFFVTIDGGPGNDSFYANNFTIGGSIKGGAGDDIFRGFGNYGGYKPTLAGGPGNDTYFVNPAAVPSLVESAGEGTDTVRTKSSYTLPTGVSIERLLANDSLSTAAINLTGNELANVINGNAGPNVLKGQAGSDTLHGLGGNDTLIGGPGNDLLYGGKGDDWIRVVSSNDGADRTYGDLGADFIELTIGDVIAYSSWQQSSPDFGRDTGVTQQRGDPWTVDFTGFDANLALAGVQKLVFDANDSTPEAGELSYLKGGLFGVQVIGLQANVDSDPQAEFILYFGWEAQAPPSLIFG</sequence>
<comment type="caution">
    <text evidence="8">The sequence shown here is derived from an EMBL/GenBank/DDBJ whole genome shotgun (WGS) entry which is preliminary data.</text>
</comment>
<dbReference type="Pfam" id="PF00353">
    <property type="entry name" value="HemolysinCabind"/>
    <property type="match status" value="5"/>
</dbReference>
<evidence type="ECO:0000313" key="9">
    <source>
        <dbReference type="Proteomes" id="UP001203058"/>
    </source>
</evidence>
<dbReference type="RefSeq" id="WP_241448202.1">
    <property type="nucleotide sequence ID" value="NZ_JAKZHW010000002.1"/>
</dbReference>
<reference evidence="8 9" key="1">
    <citation type="submission" date="2022-03" db="EMBL/GenBank/DDBJ databases">
        <authorList>
            <person name="Jo J.-H."/>
            <person name="Im W.-T."/>
        </authorList>
    </citation>
    <scope>NUCLEOTIDE SEQUENCE [LARGE SCALE GENOMIC DNA]</scope>
    <source>
        <strain evidence="8 9">SM33</strain>
    </source>
</reference>
<dbReference type="EMBL" id="JAKZHW010000002">
    <property type="protein sequence ID" value="MCH8617343.1"/>
    <property type="molecule type" value="Genomic_DNA"/>
</dbReference>
<dbReference type="Gene3D" id="2.150.10.10">
    <property type="entry name" value="Serralysin-like metalloprotease, C-terminal"/>
    <property type="match status" value="1"/>
</dbReference>
<keyword evidence="6" id="KW-0843">Virulence</keyword>
<dbReference type="PROSITE" id="PS00330">
    <property type="entry name" value="HEMOLYSIN_CALCIUM"/>
    <property type="match status" value="2"/>
</dbReference>
<dbReference type="PANTHER" id="PTHR38340">
    <property type="entry name" value="S-LAYER PROTEIN"/>
    <property type="match status" value="1"/>
</dbReference>
<dbReference type="SUPFAM" id="SSF51120">
    <property type="entry name" value="beta-Roll"/>
    <property type="match status" value="2"/>
</dbReference>
<proteinExistence type="predicted"/>
<dbReference type="PRINTS" id="PR01488">
    <property type="entry name" value="RTXTOXINA"/>
</dbReference>
<dbReference type="InterPro" id="IPR050557">
    <property type="entry name" value="RTX_toxin/Mannuronan_C5-epim"/>
</dbReference>
<dbReference type="Gene3D" id="2.160.20.160">
    <property type="match status" value="1"/>
</dbReference>